<evidence type="ECO:0000313" key="1">
    <source>
        <dbReference type="EMBL" id="GGP20822.1"/>
    </source>
</evidence>
<dbReference type="AlphaFoldDB" id="A0A830GWT5"/>
<sequence>MRLWSIHPEYLDARGLLGLWREALLAQSVLLNESVGTNGYRNHPQLIRFKESRDPILSIGTYLHHVHAEGERRGYRFDKSRIERYDEGLRLPVKRGQVDYEFNHLLGKLRERDRGKYEQLKGMKNIKPHPLFYIVEGGIEKWEKTKH</sequence>
<gene>
    <name evidence="1" type="ORF">GCM10007981_10450</name>
</gene>
<organism evidence="1 2">
    <name type="scientific">Thermocladium modestius</name>
    <dbReference type="NCBI Taxonomy" id="62609"/>
    <lineage>
        <taxon>Archaea</taxon>
        <taxon>Thermoproteota</taxon>
        <taxon>Thermoprotei</taxon>
        <taxon>Thermoproteales</taxon>
        <taxon>Thermoproteaceae</taxon>
        <taxon>Thermocladium</taxon>
    </lineage>
</organism>
<protein>
    <recommendedName>
        <fullName evidence="3">Pyrimidine dimer DNA glycosylase</fullName>
    </recommendedName>
</protein>
<dbReference type="InterPro" id="IPR004260">
    <property type="entry name" value="Pyr-dimer_DNA_glycosylase"/>
</dbReference>
<reference evidence="1" key="2">
    <citation type="submission" date="2020-09" db="EMBL/GenBank/DDBJ databases">
        <authorList>
            <person name="Sun Q."/>
            <person name="Ohkuma M."/>
        </authorList>
    </citation>
    <scope>NUCLEOTIDE SEQUENCE</scope>
    <source>
        <strain evidence="1">JCM 10088</strain>
    </source>
</reference>
<reference evidence="1" key="1">
    <citation type="journal article" date="2014" name="Int. J. Syst. Evol. Microbiol.">
        <title>Complete genome sequence of Corynebacterium casei LMG S-19264T (=DSM 44701T), isolated from a smear-ripened cheese.</title>
        <authorList>
            <consortium name="US DOE Joint Genome Institute (JGI-PGF)"/>
            <person name="Walter F."/>
            <person name="Albersmeier A."/>
            <person name="Kalinowski J."/>
            <person name="Ruckert C."/>
        </authorList>
    </citation>
    <scope>NUCLEOTIDE SEQUENCE</scope>
    <source>
        <strain evidence="1">JCM 10088</strain>
    </source>
</reference>
<dbReference type="Proteomes" id="UP000610960">
    <property type="component" value="Unassembled WGS sequence"/>
</dbReference>
<comment type="caution">
    <text evidence="1">The sequence shown here is derived from an EMBL/GenBank/DDBJ whole genome shotgun (WGS) entry which is preliminary data.</text>
</comment>
<proteinExistence type="predicted"/>
<evidence type="ECO:0000313" key="2">
    <source>
        <dbReference type="Proteomes" id="UP000610960"/>
    </source>
</evidence>
<evidence type="ECO:0008006" key="3">
    <source>
        <dbReference type="Google" id="ProtNLM"/>
    </source>
</evidence>
<dbReference type="Pfam" id="PF03013">
    <property type="entry name" value="Pyr_excise"/>
    <property type="match status" value="1"/>
</dbReference>
<dbReference type="OrthoDB" id="70703at2157"/>
<keyword evidence="2" id="KW-1185">Reference proteome</keyword>
<name>A0A830GWT5_9CREN</name>
<dbReference type="RefSeq" id="WP_188596353.1">
    <property type="nucleotide sequence ID" value="NZ_BMNL01000002.1"/>
</dbReference>
<accession>A0A830GWT5</accession>
<dbReference type="EMBL" id="BMNL01000002">
    <property type="protein sequence ID" value="GGP20822.1"/>
    <property type="molecule type" value="Genomic_DNA"/>
</dbReference>